<name>A0A6I4FI89_AGRVI</name>
<dbReference type="RefSeq" id="WP_139190346.1">
    <property type="nucleotide sequence ID" value="NZ_CP118259.1"/>
</dbReference>
<comment type="caution">
    <text evidence="3">The sequence shown here is derived from an EMBL/GenBank/DDBJ whole genome shotgun (WGS) entry which is preliminary data.</text>
</comment>
<evidence type="ECO:0000259" key="1">
    <source>
        <dbReference type="Pfam" id="PF15579"/>
    </source>
</evidence>
<dbReference type="OrthoDB" id="8402986at2"/>
<proteinExistence type="predicted"/>
<dbReference type="Proteomes" id="UP000440716">
    <property type="component" value="Unassembled WGS sequence"/>
</dbReference>
<evidence type="ECO:0000313" key="2">
    <source>
        <dbReference type="EMBL" id="MUP03344.1"/>
    </source>
</evidence>
<evidence type="ECO:0000313" key="5">
    <source>
        <dbReference type="Proteomes" id="UP000440716"/>
    </source>
</evidence>
<gene>
    <name evidence="2" type="ORF">BBI04_000675</name>
    <name evidence="3" type="ORF">GOZ88_22385</name>
</gene>
<reference evidence="2 4" key="1">
    <citation type="submission" date="2019-11" db="EMBL/GenBank/DDBJ databases">
        <title>Whole-genome sequencing of Allorhizobium vitis.</title>
        <authorList>
            <person name="Gan H.M."/>
            <person name="Savka M.A."/>
        </authorList>
    </citation>
    <scope>NUCLEOTIDE SEQUENCE [LARGE SCALE GENOMIC DNA]</scope>
    <source>
        <strain evidence="2 4">AB4</strain>
    </source>
</reference>
<dbReference type="AlphaFoldDB" id="A0A6I4FI89"/>
<evidence type="ECO:0000313" key="4">
    <source>
        <dbReference type="Proteomes" id="UP000175993"/>
    </source>
</evidence>
<dbReference type="EMBL" id="MBEV02000001">
    <property type="protein sequence ID" value="MUP03344.1"/>
    <property type="molecule type" value="Genomic_DNA"/>
</dbReference>
<evidence type="ECO:0000313" key="3">
    <source>
        <dbReference type="EMBL" id="MVA58861.1"/>
    </source>
</evidence>
<organism evidence="3 5">
    <name type="scientific">Agrobacterium vitis</name>
    <name type="common">Rhizobium vitis</name>
    <dbReference type="NCBI Taxonomy" id="373"/>
    <lineage>
        <taxon>Bacteria</taxon>
        <taxon>Pseudomonadati</taxon>
        <taxon>Pseudomonadota</taxon>
        <taxon>Alphaproteobacteria</taxon>
        <taxon>Hyphomicrobiales</taxon>
        <taxon>Rhizobiaceae</taxon>
        <taxon>Rhizobium/Agrobacterium group</taxon>
        <taxon>Agrobacterium</taxon>
    </lineage>
</organism>
<dbReference type="EMBL" id="WPHU01000010">
    <property type="protein sequence ID" value="MVA58861.1"/>
    <property type="molecule type" value="Genomic_DNA"/>
</dbReference>
<protein>
    <recommendedName>
        <fullName evidence="1">Immunity protein 52 domain-containing protein</fullName>
    </recommendedName>
</protein>
<reference evidence="3 5" key="2">
    <citation type="submission" date="2019-12" db="EMBL/GenBank/DDBJ databases">
        <title>Whole-genome sequencing of Allorhizobium vitis.</title>
        <authorList>
            <person name="Gan H.M."/>
            <person name="Szegedi E."/>
            <person name="Burr T."/>
            <person name="Savka M.A."/>
        </authorList>
    </citation>
    <scope>NUCLEOTIDE SEQUENCE [LARGE SCALE GENOMIC DNA]</scope>
    <source>
        <strain evidence="3 5">CG415</strain>
    </source>
</reference>
<dbReference type="Pfam" id="PF15579">
    <property type="entry name" value="Imm52"/>
    <property type="match status" value="1"/>
</dbReference>
<accession>A0A6I4FI89</accession>
<dbReference type="Proteomes" id="UP000175993">
    <property type="component" value="Unassembled WGS sequence"/>
</dbReference>
<sequence length="203" mass="23106">MKYFLGAYNSIRNRDINDCSSDLFYFLNKLHDINPCVFRWKLVASSRRKANLNPYIDIHNIDSIKELVLNGVNRRDYDKQPIVELGFRCVFWNGIVDEDKSASLSVTNGSFSPNSGNRVVMRFPEFGELGRNDPLVAALINAAVDTIEAERAVLHRDFDTDELVLDRAAYFRKSFRSPDQKKVAASAEKVIETANGHIFLKTV</sequence>
<dbReference type="InterPro" id="IPR028969">
    <property type="entry name" value="Imm52"/>
</dbReference>
<feature type="domain" description="Immunity protein 52" evidence="1">
    <location>
        <begin position="3"/>
        <end position="138"/>
    </location>
</feature>